<reference evidence="2" key="2">
    <citation type="submission" date="2020-09" db="EMBL/GenBank/DDBJ databases">
        <authorList>
            <person name="Sun Q."/>
            <person name="Ohkuma M."/>
        </authorList>
    </citation>
    <scope>NUCLEOTIDE SEQUENCE</scope>
    <source>
        <strain evidence="2">JCM 17820</strain>
    </source>
</reference>
<evidence type="ECO:0000259" key="1">
    <source>
        <dbReference type="Pfam" id="PF18545"/>
    </source>
</evidence>
<dbReference type="InterPro" id="IPR040624">
    <property type="entry name" value="HalOD1"/>
</dbReference>
<sequence length="76" mass="8396">MLTAIATARGVEPSDLELTLENYVACDAITTLTKHSEGAWRLSFEVPDHEVTLTSDGDIVVDGTVERRWTDDSARF</sequence>
<accession>A0A830GMS5</accession>
<comment type="caution">
    <text evidence="2">The sequence shown here is derived from an EMBL/GenBank/DDBJ whole genome shotgun (WGS) entry which is preliminary data.</text>
</comment>
<feature type="domain" description="Halobacterial output" evidence="1">
    <location>
        <begin position="2"/>
        <end position="62"/>
    </location>
</feature>
<reference evidence="2" key="1">
    <citation type="journal article" date="2014" name="Int. J. Syst. Evol. Microbiol.">
        <title>Complete genome sequence of Corynebacterium casei LMG S-19264T (=DSM 44701T), isolated from a smear-ripened cheese.</title>
        <authorList>
            <consortium name="US DOE Joint Genome Institute (JGI-PGF)"/>
            <person name="Walter F."/>
            <person name="Albersmeier A."/>
            <person name="Kalinowski J."/>
            <person name="Ruckert C."/>
        </authorList>
    </citation>
    <scope>NUCLEOTIDE SEQUENCE</scope>
    <source>
        <strain evidence="2">JCM 17820</strain>
    </source>
</reference>
<dbReference type="Pfam" id="PF18545">
    <property type="entry name" value="HalOD1"/>
    <property type="match status" value="1"/>
</dbReference>
<proteinExistence type="predicted"/>
<gene>
    <name evidence="2" type="ORF">GCM10009030_22520</name>
</gene>
<dbReference type="EMBL" id="BMOU01000003">
    <property type="protein sequence ID" value="GGN95317.1"/>
    <property type="molecule type" value="Genomic_DNA"/>
</dbReference>
<dbReference type="Proteomes" id="UP000605784">
    <property type="component" value="Unassembled WGS sequence"/>
</dbReference>
<keyword evidence="3" id="KW-1185">Reference proteome</keyword>
<name>A0A830GMS5_9EURY</name>
<evidence type="ECO:0000313" key="3">
    <source>
        <dbReference type="Proteomes" id="UP000605784"/>
    </source>
</evidence>
<dbReference type="AlphaFoldDB" id="A0A830GMS5"/>
<organism evidence="2 3">
    <name type="scientific">Haloarcula pellucida</name>
    <dbReference type="NCBI Taxonomy" id="1427151"/>
    <lineage>
        <taxon>Archaea</taxon>
        <taxon>Methanobacteriati</taxon>
        <taxon>Methanobacteriota</taxon>
        <taxon>Stenosarchaea group</taxon>
        <taxon>Halobacteria</taxon>
        <taxon>Halobacteriales</taxon>
        <taxon>Haloarculaceae</taxon>
        <taxon>Haloarcula</taxon>
    </lineage>
</organism>
<evidence type="ECO:0000313" key="2">
    <source>
        <dbReference type="EMBL" id="GGN95317.1"/>
    </source>
</evidence>
<protein>
    <recommendedName>
        <fullName evidence="1">Halobacterial output domain-containing protein</fullName>
    </recommendedName>
</protein>